<dbReference type="Proteomes" id="UP000190188">
    <property type="component" value="Unassembled WGS sequence"/>
</dbReference>
<keyword evidence="2" id="KW-1185">Reference proteome</keyword>
<protein>
    <submittedName>
        <fullName evidence="1">Uncharacterized protein</fullName>
    </submittedName>
</protein>
<organism evidence="1 2">
    <name type="scientific">Paenibacillus selenitireducens</name>
    <dbReference type="NCBI Taxonomy" id="1324314"/>
    <lineage>
        <taxon>Bacteria</taxon>
        <taxon>Bacillati</taxon>
        <taxon>Bacillota</taxon>
        <taxon>Bacilli</taxon>
        <taxon>Bacillales</taxon>
        <taxon>Paenibacillaceae</taxon>
        <taxon>Paenibacillus</taxon>
    </lineage>
</organism>
<dbReference type="AlphaFoldDB" id="A0A1T2X1R7"/>
<dbReference type="EMBL" id="MSZX01000014">
    <property type="protein sequence ID" value="OPA73666.1"/>
    <property type="molecule type" value="Genomic_DNA"/>
</dbReference>
<gene>
    <name evidence="1" type="ORF">BVG16_26565</name>
</gene>
<accession>A0A1T2X1R7</accession>
<dbReference type="OrthoDB" id="7059463at2"/>
<comment type="caution">
    <text evidence="1">The sequence shown here is derived from an EMBL/GenBank/DDBJ whole genome shotgun (WGS) entry which is preliminary data.</text>
</comment>
<sequence>MKKFRGVRRHYYKVNNLINSISFHLNETDSWYNFWHVHLEGRGVSNLSVKHRRNHIKLLKKLLERIEDHSKESKLEFQTWILIDSESGTNDSVYMHTLNPHSDFPFFNENILWGANFPELFEGIFDEDEYVIGKTRNEYGNGYIIYKRKLGIPLSNFEEGSDIR</sequence>
<evidence type="ECO:0000313" key="1">
    <source>
        <dbReference type="EMBL" id="OPA73666.1"/>
    </source>
</evidence>
<name>A0A1T2X1R7_9BACL</name>
<evidence type="ECO:0000313" key="2">
    <source>
        <dbReference type="Proteomes" id="UP000190188"/>
    </source>
</evidence>
<proteinExistence type="predicted"/>
<dbReference type="STRING" id="1324314.BVG16_26565"/>
<reference evidence="1 2" key="1">
    <citation type="submission" date="2017-01" db="EMBL/GenBank/DDBJ databases">
        <title>Genome analysis of Paenibacillus selenitrireducens ES3-24.</title>
        <authorList>
            <person name="Xu D."/>
            <person name="Yao R."/>
            <person name="Zheng S."/>
        </authorList>
    </citation>
    <scope>NUCLEOTIDE SEQUENCE [LARGE SCALE GENOMIC DNA]</scope>
    <source>
        <strain evidence="1 2">ES3-24</strain>
    </source>
</reference>
<dbReference type="RefSeq" id="WP_078502231.1">
    <property type="nucleotide sequence ID" value="NZ_MSZX01000014.1"/>
</dbReference>